<evidence type="ECO:0000313" key="13">
    <source>
        <dbReference type="EMBL" id="KAJ7355005.1"/>
    </source>
</evidence>
<evidence type="ECO:0000256" key="12">
    <source>
        <dbReference type="SAM" id="Phobius"/>
    </source>
</evidence>
<sequence>MDDYGESQKISHSFNTGPAGAGARVVIHDQGQMPFPDNEGHDVLPSRSTSLAIRRTVIERVDPFGNGSCISEDDVEDNIYAKKFNATYSRQACLNSCHANKQILECGCAEAQFPADADICDIQNSTTAKCLNTLLRKLLSGELNCEVHCPTPCREVIFGTSLSMGEWPSYGYEEILERRVQEREGELHPSKNIFERLNFERVVENVSYKGVNLVADIGGQLGLWIGISVLTCCELLELILLMIRNTFRKMFPANVVHVKPAPP</sequence>
<dbReference type="GO" id="GO:0005886">
    <property type="term" value="C:plasma membrane"/>
    <property type="evidence" value="ECO:0007669"/>
    <property type="project" value="TreeGrafter"/>
</dbReference>
<keyword evidence="2 11" id="KW-0813">Transport</keyword>
<evidence type="ECO:0000256" key="4">
    <source>
        <dbReference type="ARBA" id="ARBA00022692"/>
    </source>
</evidence>
<dbReference type="PANTHER" id="PTHR11690:SF248">
    <property type="entry name" value="PICKPOCKET 17, ISOFORM A"/>
    <property type="match status" value="1"/>
</dbReference>
<dbReference type="Pfam" id="PF00858">
    <property type="entry name" value="ASC"/>
    <property type="match status" value="1"/>
</dbReference>
<dbReference type="Proteomes" id="UP001163046">
    <property type="component" value="Unassembled WGS sequence"/>
</dbReference>
<keyword evidence="6" id="KW-0915">Sodium</keyword>
<dbReference type="PRINTS" id="PR01078">
    <property type="entry name" value="AMINACHANNEL"/>
</dbReference>
<evidence type="ECO:0000256" key="8">
    <source>
        <dbReference type="ARBA" id="ARBA00023136"/>
    </source>
</evidence>
<dbReference type="Gene3D" id="1.10.287.770">
    <property type="entry name" value="YojJ-like"/>
    <property type="match status" value="1"/>
</dbReference>
<keyword evidence="10 11" id="KW-0407">Ion channel</keyword>
<dbReference type="OrthoDB" id="6021021at2759"/>
<gene>
    <name evidence="13" type="primary">SCNN1B_13</name>
    <name evidence="13" type="ORF">OS493_028672</name>
</gene>
<comment type="similarity">
    <text evidence="11">Belongs to the amiloride-sensitive sodium channel (TC 1.A.6) family.</text>
</comment>
<dbReference type="InterPro" id="IPR001873">
    <property type="entry name" value="ENaC"/>
</dbReference>
<keyword evidence="9 11" id="KW-0739">Sodium transport</keyword>
<evidence type="ECO:0000313" key="14">
    <source>
        <dbReference type="Proteomes" id="UP001163046"/>
    </source>
</evidence>
<comment type="caution">
    <text evidence="13">The sequence shown here is derived from an EMBL/GenBank/DDBJ whole genome shotgun (WGS) entry which is preliminary data.</text>
</comment>
<evidence type="ECO:0000256" key="6">
    <source>
        <dbReference type="ARBA" id="ARBA00023053"/>
    </source>
</evidence>
<dbReference type="AlphaFoldDB" id="A0A9W9YK99"/>
<evidence type="ECO:0000256" key="1">
    <source>
        <dbReference type="ARBA" id="ARBA00004141"/>
    </source>
</evidence>
<evidence type="ECO:0000256" key="9">
    <source>
        <dbReference type="ARBA" id="ARBA00023201"/>
    </source>
</evidence>
<reference evidence="13" key="1">
    <citation type="submission" date="2023-01" db="EMBL/GenBank/DDBJ databases">
        <title>Genome assembly of the deep-sea coral Lophelia pertusa.</title>
        <authorList>
            <person name="Herrera S."/>
            <person name="Cordes E."/>
        </authorList>
    </citation>
    <scope>NUCLEOTIDE SEQUENCE</scope>
    <source>
        <strain evidence="13">USNM1676648</strain>
        <tissue evidence="13">Polyp</tissue>
    </source>
</reference>
<keyword evidence="7 11" id="KW-0406">Ion transport</keyword>
<evidence type="ECO:0000256" key="11">
    <source>
        <dbReference type="RuleBase" id="RU000679"/>
    </source>
</evidence>
<keyword evidence="14" id="KW-1185">Reference proteome</keyword>
<dbReference type="Gene3D" id="2.60.470.10">
    <property type="entry name" value="Acid-sensing ion channels like domains"/>
    <property type="match status" value="1"/>
</dbReference>
<keyword evidence="5 12" id="KW-1133">Transmembrane helix</keyword>
<evidence type="ECO:0000256" key="3">
    <source>
        <dbReference type="ARBA" id="ARBA00022461"/>
    </source>
</evidence>
<accession>A0A9W9YK99</accession>
<keyword evidence="8 12" id="KW-0472">Membrane</keyword>
<evidence type="ECO:0000256" key="10">
    <source>
        <dbReference type="ARBA" id="ARBA00023303"/>
    </source>
</evidence>
<comment type="subcellular location">
    <subcellularLocation>
        <location evidence="1">Membrane</location>
        <topology evidence="1">Multi-pass membrane protein</topology>
    </subcellularLocation>
</comment>
<feature type="transmembrane region" description="Helical" evidence="12">
    <location>
        <begin position="221"/>
        <end position="243"/>
    </location>
</feature>
<proteinExistence type="inferred from homology"/>
<evidence type="ECO:0000256" key="7">
    <source>
        <dbReference type="ARBA" id="ARBA00023065"/>
    </source>
</evidence>
<keyword evidence="3 11" id="KW-0894">Sodium channel</keyword>
<protein>
    <submittedName>
        <fullName evidence="13">Ligand-gated sodium channel</fullName>
    </submittedName>
</protein>
<dbReference type="GO" id="GO:0015280">
    <property type="term" value="F:ligand-gated sodium channel activity"/>
    <property type="evidence" value="ECO:0007669"/>
    <property type="project" value="TreeGrafter"/>
</dbReference>
<organism evidence="13 14">
    <name type="scientific">Desmophyllum pertusum</name>
    <dbReference type="NCBI Taxonomy" id="174260"/>
    <lineage>
        <taxon>Eukaryota</taxon>
        <taxon>Metazoa</taxon>
        <taxon>Cnidaria</taxon>
        <taxon>Anthozoa</taxon>
        <taxon>Hexacorallia</taxon>
        <taxon>Scleractinia</taxon>
        <taxon>Caryophylliina</taxon>
        <taxon>Caryophylliidae</taxon>
        <taxon>Desmophyllum</taxon>
    </lineage>
</organism>
<evidence type="ECO:0000256" key="2">
    <source>
        <dbReference type="ARBA" id="ARBA00022448"/>
    </source>
</evidence>
<dbReference type="EMBL" id="MU827329">
    <property type="protein sequence ID" value="KAJ7355005.1"/>
    <property type="molecule type" value="Genomic_DNA"/>
</dbReference>
<keyword evidence="4 11" id="KW-0812">Transmembrane</keyword>
<name>A0A9W9YK99_9CNID</name>
<evidence type="ECO:0000256" key="5">
    <source>
        <dbReference type="ARBA" id="ARBA00022989"/>
    </source>
</evidence>
<dbReference type="PANTHER" id="PTHR11690">
    <property type="entry name" value="AMILORIDE-SENSITIVE SODIUM CHANNEL-RELATED"/>
    <property type="match status" value="1"/>
</dbReference>